<sequence length="80" mass="9118">IGDFVFIYYLHVFGGYKRYISISKRVMIFPAIYVSVTLFLIPSLYGDDDDLCKIAFEDEGLLDDAFDCNTTSLTNLTKES</sequence>
<dbReference type="EMBL" id="CACRXK020028132">
    <property type="protein sequence ID" value="CAB4041320.1"/>
    <property type="molecule type" value="Genomic_DNA"/>
</dbReference>
<evidence type="ECO:0000313" key="1">
    <source>
        <dbReference type="EMBL" id="CAB4041320.1"/>
    </source>
</evidence>
<feature type="non-terminal residue" evidence="1">
    <location>
        <position position="80"/>
    </location>
</feature>
<reference evidence="1" key="1">
    <citation type="submission" date="2020-04" db="EMBL/GenBank/DDBJ databases">
        <authorList>
            <person name="Alioto T."/>
            <person name="Alioto T."/>
            <person name="Gomez Garrido J."/>
        </authorList>
    </citation>
    <scope>NUCLEOTIDE SEQUENCE</scope>
    <source>
        <strain evidence="1">A484AB</strain>
    </source>
</reference>
<evidence type="ECO:0000313" key="2">
    <source>
        <dbReference type="Proteomes" id="UP001152795"/>
    </source>
</evidence>
<accession>A0A7D9M028</accession>
<protein>
    <submittedName>
        <fullName evidence="1">Uncharacterized protein</fullName>
    </submittedName>
</protein>
<feature type="non-terminal residue" evidence="1">
    <location>
        <position position="1"/>
    </location>
</feature>
<comment type="caution">
    <text evidence="1">The sequence shown here is derived from an EMBL/GenBank/DDBJ whole genome shotgun (WGS) entry which is preliminary data.</text>
</comment>
<name>A0A7D9M028_PARCT</name>
<dbReference type="Proteomes" id="UP001152795">
    <property type="component" value="Unassembled WGS sequence"/>
</dbReference>
<gene>
    <name evidence="1" type="ORF">PACLA_8A001706</name>
</gene>
<proteinExistence type="predicted"/>
<keyword evidence="2" id="KW-1185">Reference proteome</keyword>
<organism evidence="1 2">
    <name type="scientific">Paramuricea clavata</name>
    <name type="common">Red gorgonian</name>
    <name type="synonym">Violescent sea-whip</name>
    <dbReference type="NCBI Taxonomy" id="317549"/>
    <lineage>
        <taxon>Eukaryota</taxon>
        <taxon>Metazoa</taxon>
        <taxon>Cnidaria</taxon>
        <taxon>Anthozoa</taxon>
        <taxon>Octocorallia</taxon>
        <taxon>Malacalcyonacea</taxon>
        <taxon>Plexauridae</taxon>
        <taxon>Paramuricea</taxon>
    </lineage>
</organism>
<dbReference type="AlphaFoldDB" id="A0A7D9M028"/>